<sequence>MSYTPFPPLFPSLSHHSPHLPSSIRSVLVIRTRILHPLCLLLDAILILDNPAAQPFQQARRGLRRRPRTTLALANDNGTAAAPLGAARLGLGALGFGDAVRGPRAQLAPLPRAPPPLQLVVDLAAAPRAARPLPERRRFRAAPDAAAAVATAARRSRVALGTRAHGGGAGHCAREAGVGSAEALGFVGGEVVVPRRRRSRRRGRGRGPARVLLRGEGAREEACNAVAGEGEGVGEEDAMWICGVAAARAAAWDEEEEVRRMQHGIFPCGVAVDWLRLASSWQLRGNPDPASWLSASKLAGTSRVCFDLTSTPPPDHPSPVWHHHRPSPPHLAADTSETVGSWLT</sequence>
<accession>A0ABR1N5T8</accession>
<feature type="region of interest" description="Disordered" evidence="1">
    <location>
        <begin position="315"/>
        <end position="344"/>
    </location>
</feature>
<comment type="caution">
    <text evidence="2">The sequence shown here is derived from an EMBL/GenBank/DDBJ whole genome shotgun (WGS) entry which is preliminary data.</text>
</comment>
<reference evidence="2 3" key="1">
    <citation type="submission" date="2024-04" db="EMBL/GenBank/DDBJ databases">
        <title>Phyllosticta paracitricarpa is synonymous to the EU quarantine fungus P. citricarpa based on phylogenomic analyses.</title>
        <authorList>
            <consortium name="Lawrence Berkeley National Laboratory"/>
            <person name="Van ingen-buijs V.A."/>
            <person name="Van westerhoven A.C."/>
            <person name="Haridas S."/>
            <person name="Skiadas P."/>
            <person name="Martin F."/>
            <person name="Groenewald J.Z."/>
            <person name="Crous P.W."/>
            <person name="Seidl M.F."/>
        </authorList>
    </citation>
    <scope>NUCLEOTIDE SEQUENCE [LARGE SCALE GENOMIC DNA]</scope>
    <source>
        <strain evidence="2 3">CBS 141358</strain>
    </source>
</reference>
<organism evidence="2 3">
    <name type="scientific">Phyllosticta paracitricarpa</name>
    <dbReference type="NCBI Taxonomy" id="2016321"/>
    <lineage>
        <taxon>Eukaryota</taxon>
        <taxon>Fungi</taxon>
        <taxon>Dikarya</taxon>
        <taxon>Ascomycota</taxon>
        <taxon>Pezizomycotina</taxon>
        <taxon>Dothideomycetes</taxon>
        <taxon>Dothideomycetes incertae sedis</taxon>
        <taxon>Botryosphaeriales</taxon>
        <taxon>Phyllostictaceae</taxon>
        <taxon>Phyllosticta</taxon>
    </lineage>
</organism>
<evidence type="ECO:0000313" key="3">
    <source>
        <dbReference type="Proteomes" id="UP001367316"/>
    </source>
</evidence>
<gene>
    <name evidence="2" type="ORF">JOL62DRAFT_102878</name>
</gene>
<protein>
    <submittedName>
        <fullName evidence="2">Uncharacterized protein</fullName>
    </submittedName>
</protein>
<feature type="compositionally biased region" description="Polar residues" evidence="1">
    <location>
        <begin position="335"/>
        <end position="344"/>
    </location>
</feature>
<dbReference type="Proteomes" id="UP001367316">
    <property type="component" value="Unassembled WGS sequence"/>
</dbReference>
<name>A0ABR1N5T8_9PEZI</name>
<evidence type="ECO:0000256" key="1">
    <source>
        <dbReference type="SAM" id="MobiDB-lite"/>
    </source>
</evidence>
<keyword evidence="3" id="KW-1185">Reference proteome</keyword>
<proteinExistence type="predicted"/>
<evidence type="ECO:0000313" key="2">
    <source>
        <dbReference type="EMBL" id="KAK7610561.1"/>
    </source>
</evidence>
<dbReference type="EMBL" id="JBBPBF010000017">
    <property type="protein sequence ID" value="KAK7610561.1"/>
    <property type="molecule type" value="Genomic_DNA"/>
</dbReference>